<evidence type="ECO:0000256" key="5">
    <source>
        <dbReference type="ARBA" id="ARBA00023136"/>
    </source>
</evidence>
<reference evidence="12 13" key="1">
    <citation type="journal article" date="2019" name="Sci. Rep.">
        <title>Comparative genomics of chytrid fungi reveal insights into the obligate biotrophic and pathogenic lifestyle of Synchytrium endobioticum.</title>
        <authorList>
            <person name="van de Vossenberg B.T.L.H."/>
            <person name="Warris S."/>
            <person name="Nguyen H.D.T."/>
            <person name="van Gent-Pelzer M.P.E."/>
            <person name="Joly D.L."/>
            <person name="van de Geest H.C."/>
            <person name="Bonants P.J.M."/>
            <person name="Smith D.S."/>
            <person name="Levesque C.A."/>
            <person name="van der Lee T.A.J."/>
        </authorList>
    </citation>
    <scope>NUCLEOTIDE SEQUENCE [LARGE SCALE GENOMIC DNA]</scope>
    <source>
        <strain evidence="10 13">LEV6574</strain>
        <strain evidence="11 12">MB42</strain>
    </source>
</reference>
<dbReference type="EMBL" id="QEAN01000011">
    <property type="protein sequence ID" value="TPX53917.1"/>
    <property type="molecule type" value="Genomic_DNA"/>
</dbReference>
<keyword evidence="3 6" id="KW-0812">Transmembrane</keyword>
<feature type="region of interest" description="Disordered" evidence="7">
    <location>
        <begin position="78"/>
        <end position="99"/>
    </location>
</feature>
<dbReference type="InterPro" id="IPR006634">
    <property type="entry name" value="TLC-dom"/>
</dbReference>
<sequence length="444" mass="49636">MHPSAGTFYKSRDVDLPGDILCMALSTAGFLIAQSAVSRLLLKPIARYFLPSPPAESPPIRDHDSAIDLEEFNNNTFGKLPESELDLPPTPPSRDAGGQLPPELNLISSHTWKNGHVSIKRLNNTHNTQSTNGSCSPSRTQQQLGHLVASALPDPLMLTEYDVKRNTPLRHRKNTAADGSDEDNNVIAAKNNNHDASTASAPLTPNAMARRNAVNALKDDRKKFQVASWKLAYTSFVSVLGVIVLSQESWACVPSQYFAGWQETMPKMSNMMKLYYFISFGNFAAQAIAIFFEPKLKDFWQMFFHHIITLNLIFFSYWMGFYRVGSVIVLLHDISDPLMELAKCCHYSNNELFANLFFASFAACFIYTRNWLFPRYIIYPITQYAYHEDGSPMPNRTVLGAFIVGLCLLEALHIFWATLILGMIKEAVSAGGVTGDARDTDECQ</sequence>
<feature type="transmembrane region" description="Helical" evidence="8">
    <location>
        <begin position="398"/>
        <end position="421"/>
    </location>
</feature>
<evidence type="ECO:0000256" key="7">
    <source>
        <dbReference type="SAM" id="MobiDB-lite"/>
    </source>
</evidence>
<dbReference type="PANTHER" id="PTHR12560:SF0">
    <property type="entry name" value="LD18904P"/>
    <property type="match status" value="1"/>
</dbReference>
<dbReference type="InterPro" id="IPR016439">
    <property type="entry name" value="Lag1/Lac1-like"/>
</dbReference>
<evidence type="ECO:0000313" key="10">
    <source>
        <dbReference type="EMBL" id="TPX49977.1"/>
    </source>
</evidence>
<organism evidence="10 13">
    <name type="scientific">Synchytrium endobioticum</name>
    <dbReference type="NCBI Taxonomy" id="286115"/>
    <lineage>
        <taxon>Eukaryota</taxon>
        <taxon>Fungi</taxon>
        <taxon>Fungi incertae sedis</taxon>
        <taxon>Chytridiomycota</taxon>
        <taxon>Chytridiomycota incertae sedis</taxon>
        <taxon>Chytridiomycetes</taxon>
        <taxon>Synchytriales</taxon>
        <taxon>Synchytriaceae</taxon>
        <taxon>Synchytrium</taxon>
    </lineage>
</organism>
<evidence type="ECO:0000256" key="6">
    <source>
        <dbReference type="PROSITE-ProRule" id="PRU00205"/>
    </source>
</evidence>
<dbReference type="Proteomes" id="UP000317494">
    <property type="component" value="Unassembled WGS sequence"/>
</dbReference>
<keyword evidence="4 8" id="KW-1133">Transmembrane helix</keyword>
<evidence type="ECO:0000256" key="3">
    <source>
        <dbReference type="ARBA" id="ARBA00022692"/>
    </source>
</evidence>
<feature type="domain" description="TLC" evidence="9">
    <location>
        <begin position="222"/>
        <end position="429"/>
    </location>
</feature>
<comment type="caution">
    <text evidence="10">The sequence shown here is derived from an EMBL/GenBank/DDBJ whole genome shotgun (WGS) entry which is preliminary data.</text>
</comment>
<feature type="transmembrane region" description="Helical" evidence="8">
    <location>
        <begin position="20"/>
        <end position="42"/>
    </location>
</feature>
<dbReference type="OrthoDB" id="537032at2759"/>
<gene>
    <name evidence="10" type="ORF">SeLEV6574_g01167</name>
    <name evidence="11" type="ORF">SeMB42_g00551</name>
</gene>
<evidence type="ECO:0000256" key="8">
    <source>
        <dbReference type="SAM" id="Phobius"/>
    </source>
</evidence>
<dbReference type="VEuPathDB" id="FungiDB:SeMB42_g00551"/>
<dbReference type="GO" id="GO:0016020">
    <property type="term" value="C:membrane"/>
    <property type="evidence" value="ECO:0007669"/>
    <property type="project" value="UniProtKB-SubCell"/>
</dbReference>
<dbReference type="PANTHER" id="PTHR12560">
    <property type="entry name" value="LONGEVITY ASSURANCE FACTOR 1 LAG1"/>
    <property type="match status" value="1"/>
</dbReference>
<feature type="transmembrane region" description="Helical" evidence="8">
    <location>
        <begin position="304"/>
        <end position="331"/>
    </location>
</feature>
<comment type="subcellular location">
    <subcellularLocation>
        <location evidence="1">Membrane</location>
        <topology evidence="1">Multi-pass membrane protein</topology>
    </subcellularLocation>
</comment>
<evidence type="ECO:0000256" key="1">
    <source>
        <dbReference type="ARBA" id="ARBA00004141"/>
    </source>
</evidence>
<keyword evidence="12" id="KW-1185">Reference proteome</keyword>
<dbReference type="SMART" id="SM00724">
    <property type="entry name" value="TLC"/>
    <property type="match status" value="1"/>
</dbReference>
<dbReference type="EMBL" id="QEAM01000024">
    <property type="protein sequence ID" value="TPX49977.1"/>
    <property type="molecule type" value="Genomic_DNA"/>
</dbReference>
<comment type="similarity">
    <text evidence="2">Belongs to the sphingosine N-acyltransferase family.</text>
</comment>
<keyword evidence="5 6" id="KW-0472">Membrane</keyword>
<evidence type="ECO:0000313" key="11">
    <source>
        <dbReference type="EMBL" id="TPX53917.1"/>
    </source>
</evidence>
<name>A0A507DFE7_9FUNG</name>
<dbReference type="STRING" id="286115.A0A507DFE7"/>
<evidence type="ECO:0000313" key="12">
    <source>
        <dbReference type="Proteomes" id="UP000317494"/>
    </source>
</evidence>
<evidence type="ECO:0000256" key="2">
    <source>
        <dbReference type="ARBA" id="ARBA00009808"/>
    </source>
</evidence>
<evidence type="ECO:0000259" key="9">
    <source>
        <dbReference type="PROSITE" id="PS50922"/>
    </source>
</evidence>
<proteinExistence type="inferred from homology"/>
<evidence type="ECO:0000256" key="4">
    <source>
        <dbReference type="ARBA" id="ARBA00022989"/>
    </source>
</evidence>
<feature type="transmembrane region" description="Helical" evidence="8">
    <location>
        <begin position="352"/>
        <end position="372"/>
    </location>
</feature>
<dbReference type="AlphaFoldDB" id="A0A507DFE7"/>
<dbReference type="PROSITE" id="PS50922">
    <property type="entry name" value="TLC"/>
    <property type="match status" value="1"/>
</dbReference>
<dbReference type="Pfam" id="PF03798">
    <property type="entry name" value="TRAM_LAG1_CLN8"/>
    <property type="match status" value="1"/>
</dbReference>
<protein>
    <recommendedName>
        <fullName evidence="9">TLC domain-containing protein</fullName>
    </recommendedName>
</protein>
<feature type="transmembrane region" description="Helical" evidence="8">
    <location>
        <begin position="274"/>
        <end position="292"/>
    </location>
</feature>
<accession>A0A507DFE7</accession>
<dbReference type="GO" id="GO:0050291">
    <property type="term" value="F:sphingosine N-acyltransferase activity"/>
    <property type="evidence" value="ECO:0007669"/>
    <property type="project" value="InterPro"/>
</dbReference>
<evidence type="ECO:0000313" key="13">
    <source>
        <dbReference type="Proteomes" id="UP000320475"/>
    </source>
</evidence>
<dbReference type="GO" id="GO:0046513">
    <property type="term" value="P:ceramide biosynthetic process"/>
    <property type="evidence" value="ECO:0007669"/>
    <property type="project" value="InterPro"/>
</dbReference>
<dbReference type="Proteomes" id="UP000320475">
    <property type="component" value="Unassembled WGS sequence"/>
</dbReference>